<dbReference type="InterPro" id="IPR003593">
    <property type="entry name" value="AAA+_ATPase"/>
</dbReference>
<accession>A0A1G8K2Q3</accession>
<dbReference type="GO" id="GO:0016887">
    <property type="term" value="F:ATP hydrolysis activity"/>
    <property type="evidence" value="ECO:0007669"/>
    <property type="project" value="InterPro"/>
</dbReference>
<dbReference type="Pfam" id="PF08352">
    <property type="entry name" value="oligo_HPY"/>
    <property type="match status" value="1"/>
</dbReference>
<evidence type="ECO:0000259" key="6">
    <source>
        <dbReference type="PROSITE" id="PS50893"/>
    </source>
</evidence>
<keyword evidence="4" id="KW-0547">Nucleotide-binding</keyword>
<dbReference type="AlphaFoldDB" id="A0A1G8K2Q3"/>
<organism evidence="7 8">
    <name type="scientific">Lutimaribacter saemankumensis</name>
    <dbReference type="NCBI Taxonomy" id="490829"/>
    <lineage>
        <taxon>Bacteria</taxon>
        <taxon>Pseudomonadati</taxon>
        <taxon>Pseudomonadota</taxon>
        <taxon>Alphaproteobacteria</taxon>
        <taxon>Rhodobacterales</taxon>
        <taxon>Roseobacteraceae</taxon>
        <taxon>Lutimaribacter</taxon>
    </lineage>
</organism>
<dbReference type="GO" id="GO:0005524">
    <property type="term" value="F:ATP binding"/>
    <property type="evidence" value="ECO:0007669"/>
    <property type="project" value="UniProtKB-KW"/>
</dbReference>
<dbReference type="NCBIfam" id="TIGR01727">
    <property type="entry name" value="oligo_HPY"/>
    <property type="match status" value="1"/>
</dbReference>
<sequence>MTDIILSAQGLVRRFTARKPLFGTPSVVQAVSDVTLDVRRGETLAIVGESGCGKSTLARLLTRLLAPSEGAVVYDGRDIASLSDTEMRTLRRDMQFIFQDPFSSLNPRMTVGALIEEPLRIHRMGSAPERRAKVADLLRKVGLRPEHADRFPHEFSGGQRQRIGIARALATGPRIVVGDEPVSALDVSIQAQVVNILEDLKEELGLTLVIIAHDLAVIRHISDRVAVMYLGEIVELGDAAALFEKPAHPYTETLLSAIPIPATGARKARSLVDGDPPNPISPPPGCRFHTRCPYAQARCRSERPGLRTLAPDRQVACHFAEDLSLAGVDATMAARPAAAERRFAVYSNARANMTGAETNKTKLPTEE</sequence>
<dbReference type="GO" id="GO:0055085">
    <property type="term" value="P:transmembrane transport"/>
    <property type="evidence" value="ECO:0007669"/>
    <property type="project" value="UniProtKB-ARBA"/>
</dbReference>
<dbReference type="InterPro" id="IPR050319">
    <property type="entry name" value="ABC_transp_ATP-bind"/>
</dbReference>
<dbReference type="STRING" id="490829.SAMN05421850_102376"/>
<dbReference type="InterPro" id="IPR003439">
    <property type="entry name" value="ABC_transporter-like_ATP-bd"/>
</dbReference>
<dbReference type="GO" id="GO:0005886">
    <property type="term" value="C:plasma membrane"/>
    <property type="evidence" value="ECO:0007669"/>
    <property type="project" value="UniProtKB-SubCell"/>
</dbReference>
<dbReference type="InterPro" id="IPR013563">
    <property type="entry name" value="Oligopep_ABC_C"/>
</dbReference>
<name>A0A1G8K2Q3_9RHOB</name>
<dbReference type="Proteomes" id="UP000199340">
    <property type="component" value="Unassembled WGS sequence"/>
</dbReference>
<dbReference type="CDD" id="cd03257">
    <property type="entry name" value="ABC_NikE_OppD_transporters"/>
    <property type="match status" value="1"/>
</dbReference>
<dbReference type="FunFam" id="3.40.50.300:FF:000016">
    <property type="entry name" value="Oligopeptide ABC transporter ATP-binding component"/>
    <property type="match status" value="1"/>
</dbReference>
<dbReference type="InterPro" id="IPR017871">
    <property type="entry name" value="ABC_transporter-like_CS"/>
</dbReference>
<gene>
    <name evidence="7" type="ORF">SAMN05421850_102376</name>
</gene>
<keyword evidence="3" id="KW-0813">Transport</keyword>
<evidence type="ECO:0000313" key="7">
    <source>
        <dbReference type="EMBL" id="SDI37679.1"/>
    </source>
</evidence>
<dbReference type="PROSITE" id="PS00211">
    <property type="entry name" value="ABC_TRANSPORTER_1"/>
    <property type="match status" value="1"/>
</dbReference>
<comment type="similarity">
    <text evidence="2">Belongs to the ABC transporter superfamily.</text>
</comment>
<dbReference type="GO" id="GO:0015833">
    <property type="term" value="P:peptide transport"/>
    <property type="evidence" value="ECO:0007669"/>
    <property type="project" value="InterPro"/>
</dbReference>
<dbReference type="InterPro" id="IPR027417">
    <property type="entry name" value="P-loop_NTPase"/>
</dbReference>
<feature type="domain" description="ABC transporter" evidence="6">
    <location>
        <begin position="6"/>
        <end position="255"/>
    </location>
</feature>
<evidence type="ECO:0000256" key="5">
    <source>
        <dbReference type="ARBA" id="ARBA00022840"/>
    </source>
</evidence>
<reference evidence="7 8" key="1">
    <citation type="submission" date="2016-10" db="EMBL/GenBank/DDBJ databases">
        <authorList>
            <person name="de Groot N.N."/>
        </authorList>
    </citation>
    <scope>NUCLEOTIDE SEQUENCE [LARGE SCALE GENOMIC DNA]</scope>
    <source>
        <strain evidence="7 8">DSM 28010</strain>
    </source>
</reference>
<keyword evidence="8" id="KW-1185">Reference proteome</keyword>
<evidence type="ECO:0000313" key="8">
    <source>
        <dbReference type="Proteomes" id="UP000199340"/>
    </source>
</evidence>
<dbReference type="PROSITE" id="PS50893">
    <property type="entry name" value="ABC_TRANSPORTER_2"/>
    <property type="match status" value="1"/>
</dbReference>
<dbReference type="RefSeq" id="WP_090027818.1">
    <property type="nucleotide sequence ID" value="NZ_FNEB01000002.1"/>
</dbReference>
<dbReference type="Pfam" id="PF00005">
    <property type="entry name" value="ABC_tran"/>
    <property type="match status" value="1"/>
</dbReference>
<comment type="subcellular location">
    <subcellularLocation>
        <location evidence="1">Cell inner membrane</location>
        <topology evidence="1">Peripheral membrane protein</topology>
    </subcellularLocation>
</comment>
<evidence type="ECO:0000256" key="3">
    <source>
        <dbReference type="ARBA" id="ARBA00022448"/>
    </source>
</evidence>
<dbReference type="OrthoDB" id="9802264at2"/>
<proteinExistence type="inferred from homology"/>
<dbReference type="NCBIfam" id="NF008453">
    <property type="entry name" value="PRK11308.1"/>
    <property type="match status" value="1"/>
</dbReference>
<evidence type="ECO:0000256" key="4">
    <source>
        <dbReference type="ARBA" id="ARBA00022741"/>
    </source>
</evidence>
<dbReference type="SUPFAM" id="SSF52540">
    <property type="entry name" value="P-loop containing nucleoside triphosphate hydrolases"/>
    <property type="match status" value="1"/>
</dbReference>
<dbReference type="EMBL" id="FNEB01000002">
    <property type="protein sequence ID" value="SDI37679.1"/>
    <property type="molecule type" value="Genomic_DNA"/>
</dbReference>
<dbReference type="Gene3D" id="3.40.50.300">
    <property type="entry name" value="P-loop containing nucleotide triphosphate hydrolases"/>
    <property type="match status" value="1"/>
</dbReference>
<keyword evidence="5 7" id="KW-0067">ATP-binding</keyword>
<evidence type="ECO:0000256" key="1">
    <source>
        <dbReference type="ARBA" id="ARBA00004417"/>
    </source>
</evidence>
<evidence type="ECO:0000256" key="2">
    <source>
        <dbReference type="ARBA" id="ARBA00005417"/>
    </source>
</evidence>
<dbReference type="SMART" id="SM00382">
    <property type="entry name" value="AAA"/>
    <property type="match status" value="1"/>
</dbReference>
<protein>
    <submittedName>
        <fullName evidence="7">Peptide/nickel transport system ATP-binding protein</fullName>
    </submittedName>
</protein>
<dbReference type="PANTHER" id="PTHR43776:SF7">
    <property type="entry name" value="D,D-DIPEPTIDE TRANSPORT ATP-BINDING PROTEIN DDPF-RELATED"/>
    <property type="match status" value="1"/>
</dbReference>
<dbReference type="PANTHER" id="PTHR43776">
    <property type="entry name" value="TRANSPORT ATP-BINDING PROTEIN"/>
    <property type="match status" value="1"/>
</dbReference>